<protein>
    <recommendedName>
        <fullName evidence="3">Transposase</fullName>
    </recommendedName>
</protein>
<evidence type="ECO:0000313" key="1">
    <source>
        <dbReference type="EMBL" id="KAJ4436394.1"/>
    </source>
</evidence>
<name>A0ABQ8SQC5_PERAM</name>
<organism evidence="1 2">
    <name type="scientific">Periplaneta americana</name>
    <name type="common">American cockroach</name>
    <name type="synonym">Blatta americana</name>
    <dbReference type="NCBI Taxonomy" id="6978"/>
    <lineage>
        <taxon>Eukaryota</taxon>
        <taxon>Metazoa</taxon>
        <taxon>Ecdysozoa</taxon>
        <taxon>Arthropoda</taxon>
        <taxon>Hexapoda</taxon>
        <taxon>Insecta</taxon>
        <taxon>Pterygota</taxon>
        <taxon>Neoptera</taxon>
        <taxon>Polyneoptera</taxon>
        <taxon>Dictyoptera</taxon>
        <taxon>Blattodea</taxon>
        <taxon>Blattoidea</taxon>
        <taxon>Blattidae</taxon>
        <taxon>Blattinae</taxon>
        <taxon>Periplaneta</taxon>
    </lineage>
</organism>
<gene>
    <name evidence="1" type="ORF">ANN_19026</name>
</gene>
<dbReference type="EMBL" id="JAJSOF020000023">
    <property type="protein sequence ID" value="KAJ4436394.1"/>
    <property type="molecule type" value="Genomic_DNA"/>
</dbReference>
<evidence type="ECO:0000313" key="2">
    <source>
        <dbReference type="Proteomes" id="UP001148838"/>
    </source>
</evidence>
<proteinExistence type="predicted"/>
<dbReference type="Proteomes" id="UP001148838">
    <property type="component" value="Unassembled WGS sequence"/>
</dbReference>
<sequence>MVLCTAYLKRHPQLCRQIEATSLARAKGFNKERIYEFFDLLENISERYKLEFTRIYNVDESGFSTVQKKTQKILARKGKKEVGVISSGENGGNTTMCQCIWSI</sequence>
<keyword evidence="2" id="KW-1185">Reference proteome</keyword>
<reference evidence="1 2" key="1">
    <citation type="journal article" date="2022" name="Allergy">
        <title>Genome assembly and annotation of Periplaneta americana reveal a comprehensive cockroach allergen profile.</title>
        <authorList>
            <person name="Wang L."/>
            <person name="Xiong Q."/>
            <person name="Saelim N."/>
            <person name="Wang L."/>
            <person name="Nong W."/>
            <person name="Wan A.T."/>
            <person name="Shi M."/>
            <person name="Liu X."/>
            <person name="Cao Q."/>
            <person name="Hui J.H.L."/>
            <person name="Sookrung N."/>
            <person name="Leung T.F."/>
            <person name="Tungtrongchitr A."/>
            <person name="Tsui S.K.W."/>
        </authorList>
    </citation>
    <scope>NUCLEOTIDE SEQUENCE [LARGE SCALE GENOMIC DNA]</scope>
    <source>
        <strain evidence="1">PWHHKU_190912</strain>
    </source>
</reference>
<accession>A0ABQ8SQC5</accession>
<evidence type="ECO:0008006" key="3">
    <source>
        <dbReference type="Google" id="ProtNLM"/>
    </source>
</evidence>
<comment type="caution">
    <text evidence="1">The sequence shown here is derived from an EMBL/GenBank/DDBJ whole genome shotgun (WGS) entry which is preliminary data.</text>
</comment>